<feature type="domain" description="Peptidase S9 prolyl oligopeptidase catalytic" evidence="4">
    <location>
        <begin position="469"/>
        <end position="679"/>
    </location>
</feature>
<sequence length="680" mass="79538">MTNISKSNLIIKNRKFTAEALWSMGRINGYDLFDNTLLYTVSYYDIPKNGSSSHIIIKTLNSKEYIDLTSKMRDSNDQLTKSCAQSQTNAIFDKNGRGILFNSNGKLFEYYFDSEQVEQLSTGSLDIREFKISPDYSKCLFISSVEHSYKNEDYNDLPLTSGMIFEDLNYRHWDEFNTSLPHPFVSKLNNMKFEDHPFDILENEPYESPLKPFGGIEQLCWSKDSKKIAYTCKKKVGKEYATSTDSDIYVYDTETKTTINLCKDFEPKNYGFDSNPMYSPSGKKIAWVSMERDGYESDRSRLIIFDLDTKKKSFVSEWFESNVESFDWINDCQMVFTGVWHGLTHIYIIEINNDNELVNHEQITTGQYDYKSVKWFGNKLIVKRQSMIEADELYELDLKTKEIKQISFENDFIYTQIDKASVQPKWMKTVDNKDMLVWVIYPPHFDSTKKYPTLLYCQGGPQSAVSQFWSYRWNFLLMASEGYIIIAPNRRGLPGFGMEWLEEISLDYGGLCMKDLLTSVDLMKKESYVDSDRLGCVGASFGGYSVYWLAGHHQKRFKVFIAHDGIFNTEEQYIETEEMWFSQWDMGSAVWEGNEKSKKIYENSPHRFVEEWDTPILCIHSEKDYRVVVSQGIAAFNAARMKGVAAELLYFPDENHWVVKAQNGMLWQRTFFRWLRRWLE</sequence>
<name>A0ABQ0DAV7_9EUKA</name>
<dbReference type="InterPro" id="IPR011042">
    <property type="entry name" value="6-blade_b-propeller_TolB-like"/>
</dbReference>
<dbReference type="SUPFAM" id="SSF53474">
    <property type="entry name" value="alpha/beta-Hydrolases"/>
    <property type="match status" value="1"/>
</dbReference>
<dbReference type="InterPro" id="IPR029058">
    <property type="entry name" value="AB_hydrolase_fold"/>
</dbReference>
<evidence type="ECO:0000256" key="1">
    <source>
        <dbReference type="ARBA" id="ARBA00022729"/>
    </source>
</evidence>
<evidence type="ECO:0000256" key="2">
    <source>
        <dbReference type="ARBA" id="ARBA00022801"/>
    </source>
</evidence>
<evidence type="ECO:0000313" key="6">
    <source>
        <dbReference type="Proteomes" id="UP001628156"/>
    </source>
</evidence>
<reference evidence="5 6" key="1">
    <citation type="journal article" date="2019" name="PLoS Negl. Trop. Dis.">
        <title>Whole genome sequencing of Entamoeba nuttalli reveals mammalian host-related molecular signatures and a novel octapeptide-repeat surface protein.</title>
        <authorList>
            <person name="Tanaka M."/>
            <person name="Makiuchi T."/>
            <person name="Komiyama T."/>
            <person name="Shiina T."/>
            <person name="Osaki K."/>
            <person name="Tachibana H."/>
        </authorList>
    </citation>
    <scope>NUCLEOTIDE SEQUENCE [LARGE SCALE GENOMIC DNA]</scope>
    <source>
        <strain evidence="5 6">P19-061405</strain>
    </source>
</reference>
<dbReference type="InterPro" id="IPR001375">
    <property type="entry name" value="Peptidase_S9_cat"/>
</dbReference>
<comment type="caution">
    <text evidence="5">The sequence shown here is derived from an EMBL/GenBank/DDBJ whole genome shotgun (WGS) entry which is preliminary data.</text>
</comment>
<dbReference type="SUPFAM" id="SSF82171">
    <property type="entry name" value="DPP6 N-terminal domain-like"/>
    <property type="match status" value="1"/>
</dbReference>
<keyword evidence="6" id="KW-1185">Reference proteome</keyword>
<dbReference type="PANTHER" id="PTHR42776:SF13">
    <property type="entry name" value="DIPEPTIDYL-PEPTIDASE 5"/>
    <property type="match status" value="1"/>
</dbReference>
<dbReference type="Pfam" id="PF07676">
    <property type="entry name" value="PD40"/>
    <property type="match status" value="1"/>
</dbReference>
<keyword evidence="3" id="KW-0645">Protease</keyword>
<protein>
    <recommendedName>
        <fullName evidence="4">Peptidase S9 prolyl oligopeptidase catalytic domain-containing protein</fullName>
    </recommendedName>
</protein>
<dbReference type="PANTHER" id="PTHR42776">
    <property type="entry name" value="SERINE PEPTIDASE S9 FAMILY MEMBER"/>
    <property type="match status" value="1"/>
</dbReference>
<keyword evidence="3" id="KW-0720">Serine protease</keyword>
<dbReference type="InterPro" id="IPR011659">
    <property type="entry name" value="WD40"/>
</dbReference>
<keyword evidence="1" id="KW-0732">Signal</keyword>
<evidence type="ECO:0000313" key="5">
    <source>
        <dbReference type="EMBL" id="GAB1219972.1"/>
    </source>
</evidence>
<accession>A0ABQ0DAV7</accession>
<dbReference type="EMBL" id="BAAFRS010000047">
    <property type="protein sequence ID" value="GAB1219972.1"/>
    <property type="molecule type" value="Genomic_DNA"/>
</dbReference>
<dbReference type="Pfam" id="PF00326">
    <property type="entry name" value="Peptidase_S9"/>
    <property type="match status" value="1"/>
</dbReference>
<evidence type="ECO:0000256" key="3">
    <source>
        <dbReference type="ARBA" id="ARBA00022825"/>
    </source>
</evidence>
<evidence type="ECO:0000259" key="4">
    <source>
        <dbReference type="Pfam" id="PF00326"/>
    </source>
</evidence>
<gene>
    <name evidence="5" type="ORF">ENUP19_0047G0031</name>
</gene>
<dbReference type="Gene3D" id="3.40.50.1820">
    <property type="entry name" value="alpha/beta hydrolase"/>
    <property type="match status" value="1"/>
</dbReference>
<keyword evidence="2" id="KW-0378">Hydrolase</keyword>
<proteinExistence type="predicted"/>
<dbReference type="Gene3D" id="2.120.10.30">
    <property type="entry name" value="TolB, C-terminal domain"/>
    <property type="match status" value="1"/>
</dbReference>
<organism evidence="5 6">
    <name type="scientific">Entamoeba nuttalli</name>
    <dbReference type="NCBI Taxonomy" id="412467"/>
    <lineage>
        <taxon>Eukaryota</taxon>
        <taxon>Amoebozoa</taxon>
        <taxon>Evosea</taxon>
        <taxon>Archamoebae</taxon>
        <taxon>Mastigamoebida</taxon>
        <taxon>Entamoebidae</taxon>
        <taxon>Entamoeba</taxon>
    </lineage>
</organism>
<dbReference type="Proteomes" id="UP001628156">
    <property type="component" value="Unassembled WGS sequence"/>
</dbReference>